<keyword evidence="4" id="KW-0810">Translation regulation</keyword>
<dbReference type="PANTHER" id="PTHR36427">
    <property type="entry name" value="54S RIBOSOMAL PROTEIN L1, MITOCHONDRIAL"/>
    <property type="match status" value="1"/>
</dbReference>
<evidence type="ECO:0000313" key="10">
    <source>
        <dbReference type="Proteomes" id="UP000178109"/>
    </source>
</evidence>
<keyword evidence="7 8" id="KW-0687">Ribonucleoprotein</keyword>
<dbReference type="InterPro" id="IPR023673">
    <property type="entry name" value="Ribosomal_uL1_CS"/>
</dbReference>
<evidence type="ECO:0000256" key="1">
    <source>
        <dbReference type="ARBA" id="ARBA00010531"/>
    </source>
</evidence>
<dbReference type="GO" id="GO:0015934">
    <property type="term" value="C:large ribosomal subunit"/>
    <property type="evidence" value="ECO:0007669"/>
    <property type="project" value="InterPro"/>
</dbReference>
<evidence type="ECO:0000256" key="8">
    <source>
        <dbReference type="RuleBase" id="RU000659"/>
    </source>
</evidence>
<dbReference type="InterPro" id="IPR028364">
    <property type="entry name" value="Ribosomal_uL1/biogenesis"/>
</dbReference>
<dbReference type="InterPro" id="IPR016095">
    <property type="entry name" value="Ribosomal_uL1_3-a/b-sand"/>
</dbReference>
<dbReference type="GO" id="GO:0006417">
    <property type="term" value="P:regulation of translation"/>
    <property type="evidence" value="ECO:0007669"/>
    <property type="project" value="UniProtKB-KW"/>
</dbReference>
<keyword evidence="6 8" id="KW-0689">Ribosomal protein</keyword>
<reference evidence="9 10" key="1">
    <citation type="journal article" date="2016" name="Nat. Commun.">
        <title>Thousands of microbial genomes shed light on interconnected biogeochemical processes in an aquifer system.</title>
        <authorList>
            <person name="Anantharaman K."/>
            <person name="Brown C.T."/>
            <person name="Hug L.A."/>
            <person name="Sharon I."/>
            <person name="Castelle C.J."/>
            <person name="Probst A.J."/>
            <person name="Thomas B.C."/>
            <person name="Singh A."/>
            <person name="Wilkins M.J."/>
            <person name="Karaoz U."/>
            <person name="Brodie E.L."/>
            <person name="Williams K.H."/>
            <person name="Hubbard S.S."/>
            <person name="Banfield J.F."/>
        </authorList>
    </citation>
    <scope>NUCLEOTIDE SEQUENCE [LARGE SCALE GENOMIC DNA]</scope>
</reference>
<dbReference type="InterPro" id="IPR023674">
    <property type="entry name" value="Ribosomal_uL1-like"/>
</dbReference>
<keyword evidence="5" id="KW-0694">RNA-binding</keyword>
<dbReference type="STRING" id="1798553.A3H70_02410"/>
<name>A0A1G2BWI7_9BACT</name>
<accession>A0A1G2BWI7</accession>
<dbReference type="GO" id="GO:0006412">
    <property type="term" value="P:translation"/>
    <property type="evidence" value="ECO:0007669"/>
    <property type="project" value="InterPro"/>
</dbReference>
<proteinExistence type="inferred from homology"/>
<comment type="similarity">
    <text evidence="1 8">Belongs to the universal ribosomal protein uL1 family.</text>
</comment>
<protein>
    <recommendedName>
        <fullName evidence="8">Ribosomal protein</fullName>
    </recommendedName>
</protein>
<dbReference type="Proteomes" id="UP000178109">
    <property type="component" value="Unassembled WGS sequence"/>
</dbReference>
<dbReference type="FunFam" id="3.40.50.790:FF:000001">
    <property type="entry name" value="50S ribosomal protein L1"/>
    <property type="match status" value="1"/>
</dbReference>
<evidence type="ECO:0000256" key="6">
    <source>
        <dbReference type="ARBA" id="ARBA00022980"/>
    </source>
</evidence>
<evidence type="ECO:0000256" key="5">
    <source>
        <dbReference type="ARBA" id="ARBA00022884"/>
    </source>
</evidence>
<dbReference type="Gene3D" id="3.30.190.20">
    <property type="match status" value="1"/>
</dbReference>
<evidence type="ECO:0000256" key="7">
    <source>
        <dbReference type="ARBA" id="ARBA00023274"/>
    </source>
</evidence>
<keyword evidence="2" id="KW-0678">Repressor</keyword>
<dbReference type="InterPro" id="IPR002143">
    <property type="entry name" value="Ribosomal_uL1"/>
</dbReference>
<organism evidence="9 10">
    <name type="scientific">Candidatus Komeilibacteria bacterium RIFCSPLOWO2_02_FULL_48_11</name>
    <dbReference type="NCBI Taxonomy" id="1798553"/>
    <lineage>
        <taxon>Bacteria</taxon>
        <taxon>Candidatus Komeiliibacteriota</taxon>
    </lineage>
</organism>
<dbReference type="GO" id="GO:0003735">
    <property type="term" value="F:structural constituent of ribosome"/>
    <property type="evidence" value="ECO:0007669"/>
    <property type="project" value="InterPro"/>
</dbReference>
<evidence type="ECO:0000256" key="2">
    <source>
        <dbReference type="ARBA" id="ARBA00022491"/>
    </source>
</evidence>
<dbReference type="CDD" id="cd00403">
    <property type="entry name" value="Ribosomal_L1"/>
    <property type="match status" value="1"/>
</dbReference>
<dbReference type="PROSITE" id="PS01199">
    <property type="entry name" value="RIBOSOMAL_L1"/>
    <property type="match status" value="1"/>
</dbReference>
<sequence length="223" mass="23466">MRSKRYRALKEKVDSAKTYTLEEAVAILSSGDNTKLGSGVELHVKCGIDVKQSDQTVRGTIVLPHGSGKQQRIAVLTANPASAKEAGAALAGGEEIINEIRTTGKINFDVLVAEPAFMPKLAPVAKILGPRGLMPSPKDGMVTPDAVKAVKDLVHGKVTFKNDDTGNLHLLVGRVAFGPDKLKENIQAAYDAVKASRPIASKGTFIQATTLCATMGPGIKVGL</sequence>
<dbReference type="NCBIfam" id="TIGR01169">
    <property type="entry name" value="rplA_bact"/>
    <property type="match status" value="1"/>
</dbReference>
<dbReference type="AlphaFoldDB" id="A0A1G2BWI7"/>
<evidence type="ECO:0000256" key="3">
    <source>
        <dbReference type="ARBA" id="ARBA00022730"/>
    </source>
</evidence>
<gene>
    <name evidence="9" type="ORF">A3H70_02410</name>
</gene>
<dbReference type="Pfam" id="PF00687">
    <property type="entry name" value="Ribosomal_L1"/>
    <property type="match status" value="1"/>
</dbReference>
<keyword evidence="3" id="KW-0699">rRNA-binding</keyword>
<evidence type="ECO:0000256" key="4">
    <source>
        <dbReference type="ARBA" id="ARBA00022845"/>
    </source>
</evidence>
<dbReference type="PANTHER" id="PTHR36427:SF3">
    <property type="entry name" value="LARGE RIBOSOMAL SUBUNIT PROTEIN UL1M"/>
    <property type="match status" value="1"/>
</dbReference>
<dbReference type="GO" id="GO:0019843">
    <property type="term" value="F:rRNA binding"/>
    <property type="evidence" value="ECO:0007669"/>
    <property type="project" value="UniProtKB-KW"/>
</dbReference>
<dbReference type="Gene3D" id="3.40.50.790">
    <property type="match status" value="1"/>
</dbReference>
<dbReference type="InterPro" id="IPR005878">
    <property type="entry name" value="Ribosom_uL1_bac-type"/>
</dbReference>
<dbReference type="SUPFAM" id="SSF56808">
    <property type="entry name" value="Ribosomal protein L1"/>
    <property type="match status" value="1"/>
</dbReference>
<comment type="caution">
    <text evidence="9">The sequence shown here is derived from an EMBL/GenBank/DDBJ whole genome shotgun (WGS) entry which is preliminary data.</text>
</comment>
<dbReference type="EMBL" id="MHKO01000011">
    <property type="protein sequence ID" value="OGY92889.1"/>
    <property type="molecule type" value="Genomic_DNA"/>
</dbReference>
<dbReference type="PIRSF" id="PIRSF002155">
    <property type="entry name" value="Ribosomal_L1"/>
    <property type="match status" value="1"/>
</dbReference>
<evidence type="ECO:0000313" key="9">
    <source>
        <dbReference type="EMBL" id="OGY92889.1"/>
    </source>
</evidence>